<reference evidence="1 2" key="1">
    <citation type="submission" date="2020-03" db="EMBL/GenBank/DDBJ databases">
        <title>WGS of actinomycetes isolated from Thailand.</title>
        <authorList>
            <person name="Thawai C."/>
        </authorList>
    </citation>
    <scope>NUCLEOTIDE SEQUENCE [LARGE SCALE GENOMIC DNA]</scope>
    <source>
        <strain evidence="1 2">FMUSA5-5</strain>
    </source>
</reference>
<comment type="caution">
    <text evidence="1">The sequence shown here is derived from an EMBL/GenBank/DDBJ whole genome shotgun (WGS) entry which is preliminary data.</text>
</comment>
<evidence type="ECO:0000313" key="2">
    <source>
        <dbReference type="Proteomes" id="UP000696294"/>
    </source>
</evidence>
<dbReference type="Gene3D" id="3.30.230.10">
    <property type="match status" value="1"/>
</dbReference>
<proteinExistence type="predicted"/>
<name>A0ABX1BC69_9ACTN</name>
<dbReference type="InterPro" id="IPR014721">
    <property type="entry name" value="Ribsml_uS5_D2-typ_fold_subgr"/>
</dbReference>
<gene>
    <name evidence="1" type="ORF">HCN51_31830</name>
</gene>
<sequence length="170" mass="18556">MEETFPSRAVRGVAVRCGTVGNCDPDFASFSLDFEPLPGGRTGYEFVADRDYGLDEYDLELHELFAPMIDRGVRLNLTGEPRPRFVTFMADTAPRAFSIGRLDGAADGPVIALRVVLVSVRYHAVDSSEGIHQYGGWRAAYKARCLLAGVRPDPDARDRASCERAGGRSG</sequence>
<dbReference type="RefSeq" id="WP_168014525.1">
    <property type="nucleotide sequence ID" value="NZ_JAATEP010000026.1"/>
</dbReference>
<accession>A0ABX1BC69</accession>
<evidence type="ECO:0000313" key="1">
    <source>
        <dbReference type="EMBL" id="NJP93974.1"/>
    </source>
</evidence>
<protein>
    <submittedName>
        <fullName evidence="1">Uncharacterized protein</fullName>
    </submittedName>
</protein>
<organism evidence="1 2">
    <name type="scientific">Nonomuraea composti</name>
    <dbReference type="NCBI Taxonomy" id="2720023"/>
    <lineage>
        <taxon>Bacteria</taxon>
        <taxon>Bacillati</taxon>
        <taxon>Actinomycetota</taxon>
        <taxon>Actinomycetes</taxon>
        <taxon>Streptosporangiales</taxon>
        <taxon>Streptosporangiaceae</taxon>
        <taxon>Nonomuraea</taxon>
    </lineage>
</organism>
<keyword evidence="2" id="KW-1185">Reference proteome</keyword>
<dbReference type="EMBL" id="JAATEP010000026">
    <property type="protein sequence ID" value="NJP93974.1"/>
    <property type="molecule type" value="Genomic_DNA"/>
</dbReference>
<dbReference type="Proteomes" id="UP000696294">
    <property type="component" value="Unassembled WGS sequence"/>
</dbReference>